<protein>
    <submittedName>
        <fullName evidence="3">Uncharacterized protein LOC116412684</fullName>
    </submittedName>
</protein>
<dbReference type="RefSeq" id="XP_052748028.1">
    <property type="nucleotide sequence ID" value="XM_052892068.1"/>
</dbReference>
<reference evidence="3" key="1">
    <citation type="submission" date="2025-08" db="UniProtKB">
        <authorList>
            <consortium name="RefSeq"/>
        </authorList>
    </citation>
    <scope>IDENTIFICATION</scope>
    <source>
        <tissue evidence="3">Whole larvae</tissue>
    </source>
</reference>
<keyword evidence="1" id="KW-0472">Membrane</keyword>
<organism evidence="2 3">
    <name type="scientific">Galleria mellonella</name>
    <name type="common">Greater wax moth</name>
    <dbReference type="NCBI Taxonomy" id="7137"/>
    <lineage>
        <taxon>Eukaryota</taxon>
        <taxon>Metazoa</taxon>
        <taxon>Ecdysozoa</taxon>
        <taxon>Arthropoda</taxon>
        <taxon>Hexapoda</taxon>
        <taxon>Insecta</taxon>
        <taxon>Pterygota</taxon>
        <taxon>Neoptera</taxon>
        <taxon>Endopterygota</taxon>
        <taxon>Lepidoptera</taxon>
        <taxon>Glossata</taxon>
        <taxon>Ditrysia</taxon>
        <taxon>Pyraloidea</taxon>
        <taxon>Pyralidae</taxon>
        <taxon>Galleriinae</taxon>
        <taxon>Galleria</taxon>
    </lineage>
</organism>
<dbReference type="Proteomes" id="UP001652740">
    <property type="component" value="Unplaced"/>
</dbReference>
<proteinExistence type="predicted"/>
<evidence type="ECO:0000313" key="3">
    <source>
        <dbReference type="RefSeq" id="XP_052748028.1"/>
    </source>
</evidence>
<keyword evidence="1" id="KW-1133">Transmembrane helix</keyword>
<keyword evidence="1" id="KW-0812">Transmembrane</keyword>
<name>A0ABM3MAD1_GALME</name>
<evidence type="ECO:0000313" key="2">
    <source>
        <dbReference type="Proteomes" id="UP001652740"/>
    </source>
</evidence>
<sequence>MTNFFIYLSFINIFSFGCYYCVQVKHERALIQYYNKKYVSHAQAFTGRAKRREPYRTNITITTLHTWQNNVTIKLIYKDKQSASDFYISVKLCDAAKFAWIIDYVSTYADFKVACPFPPSQ</sequence>
<gene>
    <name evidence="3" type="primary">LOC116412684</name>
</gene>
<keyword evidence="2" id="KW-1185">Reference proteome</keyword>
<accession>A0ABM3MAD1</accession>
<feature type="transmembrane region" description="Helical" evidence="1">
    <location>
        <begin position="6"/>
        <end position="22"/>
    </location>
</feature>
<dbReference type="GeneID" id="116412684"/>
<evidence type="ECO:0000256" key="1">
    <source>
        <dbReference type="SAM" id="Phobius"/>
    </source>
</evidence>